<reference evidence="2" key="1">
    <citation type="submission" date="2021-09" db="EMBL/GenBank/DDBJ databases">
        <title>The genome of Mauremys mutica provides insights into the evolution of semi-aquatic lifestyle.</title>
        <authorList>
            <person name="Gong S."/>
            <person name="Gao Y."/>
        </authorList>
    </citation>
    <scope>NUCLEOTIDE SEQUENCE</scope>
    <source>
        <strain evidence="2">MM-2020</strain>
        <tissue evidence="2">Muscle</tissue>
    </source>
</reference>
<dbReference type="Proteomes" id="UP000827986">
    <property type="component" value="Unassembled WGS sequence"/>
</dbReference>
<gene>
    <name evidence="2" type="ORF">KIL84_010501</name>
</gene>
<dbReference type="AlphaFoldDB" id="A0A9D3X7M9"/>
<organism evidence="2 3">
    <name type="scientific">Mauremys mutica</name>
    <name type="common">yellowpond turtle</name>
    <dbReference type="NCBI Taxonomy" id="74926"/>
    <lineage>
        <taxon>Eukaryota</taxon>
        <taxon>Metazoa</taxon>
        <taxon>Chordata</taxon>
        <taxon>Craniata</taxon>
        <taxon>Vertebrata</taxon>
        <taxon>Euteleostomi</taxon>
        <taxon>Archelosauria</taxon>
        <taxon>Testudinata</taxon>
        <taxon>Testudines</taxon>
        <taxon>Cryptodira</taxon>
        <taxon>Durocryptodira</taxon>
        <taxon>Testudinoidea</taxon>
        <taxon>Geoemydidae</taxon>
        <taxon>Geoemydinae</taxon>
        <taxon>Mauremys</taxon>
    </lineage>
</organism>
<keyword evidence="3" id="KW-1185">Reference proteome</keyword>
<name>A0A9D3X7M9_9SAUR</name>
<proteinExistence type="predicted"/>
<protein>
    <submittedName>
        <fullName evidence="2">Uncharacterized protein</fullName>
    </submittedName>
</protein>
<evidence type="ECO:0000313" key="3">
    <source>
        <dbReference type="Proteomes" id="UP000827986"/>
    </source>
</evidence>
<dbReference type="EMBL" id="JAHDVG010000474">
    <property type="protein sequence ID" value="KAH1176799.1"/>
    <property type="molecule type" value="Genomic_DNA"/>
</dbReference>
<feature type="compositionally biased region" description="Acidic residues" evidence="1">
    <location>
        <begin position="112"/>
        <end position="137"/>
    </location>
</feature>
<evidence type="ECO:0000256" key="1">
    <source>
        <dbReference type="SAM" id="MobiDB-lite"/>
    </source>
</evidence>
<sequence length="137" mass="15916">MLVELVENEGLERKRLKTAQDNQLDRAVFTRFTQECSEGTLISGDIMRKQAEKLKKDLYFRCSGKDFLHIKKLNLLDVFNLGETAWLGITLSMIEKCWHRGLKSAFVTESDNNQDEEEDEDENNFEGFTEEEAMEAE</sequence>
<comment type="caution">
    <text evidence="2">The sequence shown here is derived from an EMBL/GenBank/DDBJ whole genome shotgun (WGS) entry which is preliminary data.</text>
</comment>
<accession>A0A9D3X7M9</accession>
<evidence type="ECO:0000313" key="2">
    <source>
        <dbReference type="EMBL" id="KAH1176799.1"/>
    </source>
</evidence>
<feature type="region of interest" description="Disordered" evidence="1">
    <location>
        <begin position="108"/>
        <end position="137"/>
    </location>
</feature>